<evidence type="ECO:0000313" key="16">
    <source>
        <dbReference type="Proteomes" id="UP001553715"/>
    </source>
</evidence>
<feature type="transmembrane region" description="Helical" evidence="14">
    <location>
        <begin position="164"/>
        <end position="185"/>
    </location>
</feature>
<keyword evidence="10 14" id="KW-0472">Membrane</keyword>
<evidence type="ECO:0000256" key="3">
    <source>
        <dbReference type="ARBA" id="ARBA00022448"/>
    </source>
</evidence>
<comment type="similarity">
    <text evidence="2 13">Belongs to the sodium:solute symporter (SSF) (TC 2.A.21) family.</text>
</comment>
<evidence type="ECO:0000256" key="4">
    <source>
        <dbReference type="ARBA" id="ARBA00022475"/>
    </source>
</evidence>
<keyword evidence="5 14" id="KW-0812">Transmembrane</keyword>
<dbReference type="InterPro" id="IPR050277">
    <property type="entry name" value="Sodium:Solute_Symporter"/>
</dbReference>
<gene>
    <name evidence="15" type="primary">putP</name>
    <name evidence="15" type="ORF">AB0301_16175</name>
</gene>
<evidence type="ECO:0000256" key="6">
    <source>
        <dbReference type="ARBA" id="ARBA00022847"/>
    </source>
</evidence>
<dbReference type="InterPro" id="IPR011851">
    <property type="entry name" value="Na/Pro_symporter"/>
</dbReference>
<dbReference type="Pfam" id="PF00474">
    <property type="entry name" value="SSF"/>
    <property type="match status" value="1"/>
</dbReference>
<comment type="caution">
    <text evidence="15">The sequence shown here is derived from an EMBL/GenBank/DDBJ whole genome shotgun (WGS) entry which is preliminary data.</text>
</comment>
<dbReference type="RefSeq" id="WP_033105345.1">
    <property type="nucleotide sequence ID" value="NZ_JAJVKR010000002.1"/>
</dbReference>
<sequence>MSDQIFIFIALGLYFAAMLVIGYLAFRRTTDHEDYMLGGRDLPPWVAALSAGASDMSGWLVMGLPGAIYLSGLIEAWIAVGLTIGAYLNWLLVAPRLRAYTQVSRNSITIPSFFENRLRDSSRLLRILAGVVILVFFTLYISSGMVAGGFFFESSFNSDYLLGMVLVGGVTLLYTLFGGFLGASFTDVVQGVMMLIALIVVPVAAIIAVGGFGEVATYVDDLAPNHISLIGGTALTGGTILAIVGSLAWGLGYFGQPHIIVRFMALRNPGEAKTARRIGMSWMIISLVGAVFSGFVGIAYMAHQGIDLANPETVVLVMAQTLLHPFIAGLVLAAVLAAIMSTISSQLIVASSALVEDLFKVAKKEPSPKLLMILGRGTVLCVAIIAMLLALIPNDTILGLVSFAWAGFGAAFGPLILLSLFWRKLTNWGALAGMFVGAAGVFIWKAVWPEMYELLPSFICATIVAVVVSLLTHKDGERQNEILQEFTETGTLLTVNGVGRGARTDRMTP</sequence>
<feature type="transmembrane region" description="Helical" evidence="14">
    <location>
        <begin position="46"/>
        <end position="70"/>
    </location>
</feature>
<name>A0ABV3LL12_9MICO</name>
<feature type="transmembrane region" description="Helical" evidence="14">
    <location>
        <begin position="428"/>
        <end position="448"/>
    </location>
</feature>
<feature type="transmembrane region" description="Helical" evidence="14">
    <location>
        <begin position="370"/>
        <end position="391"/>
    </location>
</feature>
<feature type="transmembrane region" description="Helical" evidence="14">
    <location>
        <begin position="76"/>
        <end position="95"/>
    </location>
</feature>
<evidence type="ECO:0000256" key="8">
    <source>
        <dbReference type="ARBA" id="ARBA00023053"/>
    </source>
</evidence>
<evidence type="ECO:0000256" key="5">
    <source>
        <dbReference type="ARBA" id="ARBA00022692"/>
    </source>
</evidence>
<dbReference type="CDD" id="cd11475">
    <property type="entry name" value="SLC5sbd_PutP"/>
    <property type="match status" value="1"/>
</dbReference>
<protein>
    <recommendedName>
        <fullName evidence="14">Sodium/proline symporter</fullName>
    </recommendedName>
    <alternativeName>
        <fullName evidence="14">Proline permease</fullName>
    </alternativeName>
</protein>
<comment type="function">
    <text evidence="14">Catalyzes the sodium-dependent uptake of extracellular L-proline.</text>
</comment>
<evidence type="ECO:0000256" key="13">
    <source>
        <dbReference type="RuleBase" id="RU362091"/>
    </source>
</evidence>
<keyword evidence="11 14" id="KW-0739">Sodium transport</keyword>
<keyword evidence="16" id="KW-1185">Reference proteome</keyword>
<feature type="transmembrane region" description="Helical" evidence="14">
    <location>
        <begin position="454"/>
        <end position="472"/>
    </location>
</feature>
<dbReference type="PROSITE" id="PS50283">
    <property type="entry name" value="NA_SOLUT_SYMP_3"/>
    <property type="match status" value="1"/>
</dbReference>
<keyword evidence="6 14" id="KW-0769">Symport</keyword>
<dbReference type="InterPro" id="IPR038377">
    <property type="entry name" value="Na/Glc_symporter_sf"/>
</dbReference>
<evidence type="ECO:0000256" key="10">
    <source>
        <dbReference type="ARBA" id="ARBA00023136"/>
    </source>
</evidence>
<dbReference type="NCBIfam" id="TIGR02121">
    <property type="entry name" value="Na_Pro_sym"/>
    <property type="match status" value="1"/>
</dbReference>
<organism evidence="15 16">
    <name type="scientific">Microbacterium profundi</name>
    <dbReference type="NCBI Taxonomy" id="450380"/>
    <lineage>
        <taxon>Bacteria</taxon>
        <taxon>Bacillati</taxon>
        <taxon>Actinomycetota</taxon>
        <taxon>Actinomycetes</taxon>
        <taxon>Micrococcales</taxon>
        <taxon>Microbacteriaceae</taxon>
        <taxon>Microbacterium</taxon>
    </lineage>
</organism>
<feature type="transmembrane region" description="Helical" evidence="14">
    <location>
        <begin position="192"/>
        <end position="213"/>
    </location>
</feature>
<evidence type="ECO:0000256" key="11">
    <source>
        <dbReference type="ARBA" id="ARBA00023201"/>
    </source>
</evidence>
<dbReference type="Gene3D" id="1.20.1730.10">
    <property type="entry name" value="Sodium/glucose cotransporter"/>
    <property type="match status" value="1"/>
</dbReference>
<keyword evidence="3 14" id="KW-0813">Transport</keyword>
<dbReference type="Proteomes" id="UP001553715">
    <property type="component" value="Unassembled WGS sequence"/>
</dbReference>
<feature type="transmembrane region" description="Helical" evidence="14">
    <location>
        <begin position="233"/>
        <end position="254"/>
    </location>
</feature>
<comment type="subcellular location">
    <subcellularLocation>
        <location evidence="1 14">Cell membrane</location>
        <topology evidence="1 14">Multi-pass membrane protein</topology>
    </subcellularLocation>
</comment>
<keyword evidence="4 14" id="KW-1003">Cell membrane</keyword>
<accession>A0ABV3LL12</accession>
<evidence type="ECO:0000256" key="7">
    <source>
        <dbReference type="ARBA" id="ARBA00022989"/>
    </source>
</evidence>
<feature type="transmembrane region" description="Helical" evidence="14">
    <location>
        <begin position="322"/>
        <end position="349"/>
    </location>
</feature>
<feature type="transmembrane region" description="Helical" evidence="14">
    <location>
        <begin position="127"/>
        <end position="152"/>
    </location>
</feature>
<keyword evidence="9 14" id="KW-0406">Ion transport</keyword>
<dbReference type="EMBL" id="JBFBMH010000037">
    <property type="protein sequence ID" value="MEW1976592.1"/>
    <property type="molecule type" value="Genomic_DNA"/>
</dbReference>
<feature type="transmembrane region" description="Helical" evidence="14">
    <location>
        <begin position="282"/>
        <end position="302"/>
    </location>
</feature>
<feature type="transmembrane region" description="Helical" evidence="14">
    <location>
        <begin position="397"/>
        <end position="421"/>
    </location>
</feature>
<evidence type="ECO:0000256" key="12">
    <source>
        <dbReference type="ARBA" id="ARBA00033708"/>
    </source>
</evidence>
<evidence type="ECO:0000256" key="9">
    <source>
        <dbReference type="ARBA" id="ARBA00023065"/>
    </source>
</evidence>
<evidence type="ECO:0000313" key="15">
    <source>
        <dbReference type="EMBL" id="MEW1976592.1"/>
    </source>
</evidence>
<dbReference type="PANTHER" id="PTHR48086">
    <property type="entry name" value="SODIUM/PROLINE SYMPORTER-RELATED"/>
    <property type="match status" value="1"/>
</dbReference>
<evidence type="ECO:0000256" key="2">
    <source>
        <dbReference type="ARBA" id="ARBA00006434"/>
    </source>
</evidence>
<dbReference type="PANTHER" id="PTHR48086:SF3">
    <property type="entry name" value="SODIUM_PROLINE SYMPORTER"/>
    <property type="match status" value="1"/>
</dbReference>
<evidence type="ECO:0000256" key="14">
    <source>
        <dbReference type="RuleBase" id="RU366012"/>
    </source>
</evidence>
<comment type="catalytic activity">
    <reaction evidence="12">
        <text>L-proline(in) + Na(+)(in) = L-proline(out) + Na(+)(out)</text>
        <dbReference type="Rhea" id="RHEA:28967"/>
        <dbReference type="ChEBI" id="CHEBI:29101"/>
        <dbReference type="ChEBI" id="CHEBI:60039"/>
    </reaction>
</comment>
<keyword evidence="8 14" id="KW-0915">Sodium</keyword>
<dbReference type="InterPro" id="IPR001734">
    <property type="entry name" value="Na/solute_symporter"/>
</dbReference>
<feature type="transmembrane region" description="Helical" evidence="14">
    <location>
        <begin position="6"/>
        <end position="26"/>
    </location>
</feature>
<keyword evidence="7 14" id="KW-1133">Transmembrane helix</keyword>
<proteinExistence type="inferred from homology"/>
<keyword evidence="14" id="KW-0029">Amino-acid transport</keyword>
<evidence type="ECO:0000256" key="1">
    <source>
        <dbReference type="ARBA" id="ARBA00004651"/>
    </source>
</evidence>
<reference evidence="15 16" key="1">
    <citation type="submission" date="2024-06" db="EMBL/GenBank/DDBJ databases">
        <title>The Natural Products Discovery Center: Release of the First 8490 Sequenced Strains for Exploring Actinobacteria Biosynthetic Diversity.</title>
        <authorList>
            <person name="Kalkreuter E."/>
            <person name="Kautsar S.A."/>
            <person name="Yang D."/>
            <person name="Bader C.D."/>
            <person name="Teijaro C.N."/>
            <person name="Fluegel L."/>
            <person name="Davis C.M."/>
            <person name="Simpson J.R."/>
            <person name="Lauterbach L."/>
            <person name="Steele A.D."/>
            <person name="Gui C."/>
            <person name="Meng S."/>
            <person name="Li G."/>
            <person name="Viehrig K."/>
            <person name="Ye F."/>
            <person name="Su P."/>
            <person name="Kiefer A.F."/>
            <person name="Nichols A."/>
            <person name="Cepeda A.J."/>
            <person name="Yan W."/>
            <person name="Fan B."/>
            <person name="Jiang Y."/>
            <person name="Adhikari A."/>
            <person name="Zheng C.-J."/>
            <person name="Schuster L."/>
            <person name="Cowan T.M."/>
            <person name="Smanski M.J."/>
            <person name="Chevrette M.G."/>
            <person name="De Carvalho L.P.S."/>
            <person name="Shen B."/>
        </authorList>
    </citation>
    <scope>NUCLEOTIDE SEQUENCE [LARGE SCALE GENOMIC DNA]</scope>
    <source>
        <strain evidence="15 16">NPDC077434</strain>
    </source>
</reference>
<dbReference type="NCBIfam" id="TIGR00813">
    <property type="entry name" value="sss"/>
    <property type="match status" value="1"/>
</dbReference>